<keyword evidence="7 9" id="KW-0234">DNA repair</keyword>
<dbReference type="InterPro" id="IPR016151">
    <property type="entry name" value="DNA_mismatch_repair_MutS_N"/>
</dbReference>
<dbReference type="Pfam" id="PF05192">
    <property type="entry name" value="MutS_III"/>
    <property type="match status" value="1"/>
</dbReference>
<name>A0A1S6IWX7_9FIRM</name>
<dbReference type="SUPFAM" id="SSF48334">
    <property type="entry name" value="DNA repair protein MutS, domain III"/>
    <property type="match status" value="1"/>
</dbReference>
<dbReference type="InterPro" id="IPR005748">
    <property type="entry name" value="DNA_mismatch_repair_MutS"/>
</dbReference>
<dbReference type="STRING" id="1833852.B0537_09335"/>
<evidence type="ECO:0000256" key="8">
    <source>
        <dbReference type="ARBA" id="ARBA00024647"/>
    </source>
</evidence>
<comment type="similarity">
    <text evidence="1 9 10">Belongs to the DNA mismatch repair MutS family.</text>
</comment>
<reference evidence="12 13" key="1">
    <citation type="journal article" date="2016" name="Int. J. Syst. Evol. Microbiol.">
        <title>Desulfotomaculum ferrireducens sp. nov., a moderately thermophilic sulfate-reducing and dissimilatory Fe(III)-reducing bacterium isolated from compost.</title>
        <authorList>
            <person name="Yang G."/>
            <person name="Guo J."/>
            <person name="Zhuang L."/>
            <person name="Yuan Y."/>
            <person name="Zhou S."/>
        </authorList>
    </citation>
    <scope>NUCLEOTIDE SEQUENCE [LARGE SCALE GENOMIC DNA]</scope>
    <source>
        <strain evidence="12 13">GSS09</strain>
    </source>
</reference>
<organism evidence="12 13">
    <name type="scientific">Desulforamulus ferrireducens</name>
    <dbReference type="NCBI Taxonomy" id="1833852"/>
    <lineage>
        <taxon>Bacteria</taxon>
        <taxon>Bacillati</taxon>
        <taxon>Bacillota</taxon>
        <taxon>Clostridia</taxon>
        <taxon>Eubacteriales</taxon>
        <taxon>Peptococcaceae</taxon>
        <taxon>Desulforamulus</taxon>
    </lineage>
</organism>
<dbReference type="GO" id="GO:0140664">
    <property type="term" value="F:ATP-dependent DNA damage sensor activity"/>
    <property type="evidence" value="ECO:0007669"/>
    <property type="project" value="InterPro"/>
</dbReference>
<dbReference type="NCBIfam" id="TIGR01070">
    <property type="entry name" value="mutS1"/>
    <property type="match status" value="1"/>
</dbReference>
<dbReference type="SUPFAM" id="SSF55271">
    <property type="entry name" value="DNA repair protein MutS, domain I"/>
    <property type="match status" value="1"/>
</dbReference>
<evidence type="ECO:0000256" key="9">
    <source>
        <dbReference type="HAMAP-Rule" id="MF_00096"/>
    </source>
</evidence>
<protein>
    <recommendedName>
        <fullName evidence="2 9">DNA mismatch repair protein MutS</fullName>
    </recommendedName>
</protein>
<dbReference type="InterPro" id="IPR007695">
    <property type="entry name" value="DNA_mismatch_repair_MutS-lik_N"/>
</dbReference>
<dbReference type="FunFam" id="3.40.50.300:FF:000870">
    <property type="entry name" value="MutS protein homolog 4"/>
    <property type="match status" value="1"/>
</dbReference>
<dbReference type="KEGG" id="dfg:B0537_09335"/>
<dbReference type="InterPro" id="IPR036187">
    <property type="entry name" value="DNA_mismatch_repair_MutS_sf"/>
</dbReference>
<dbReference type="Pfam" id="PF00488">
    <property type="entry name" value="MutS_V"/>
    <property type="match status" value="1"/>
</dbReference>
<dbReference type="PIRSF" id="PIRSF037677">
    <property type="entry name" value="DNA_mis_repair_Msh6"/>
    <property type="match status" value="1"/>
</dbReference>
<dbReference type="NCBIfam" id="NF003810">
    <property type="entry name" value="PRK05399.1"/>
    <property type="match status" value="1"/>
</dbReference>
<gene>
    <name evidence="9" type="primary">mutS</name>
    <name evidence="12" type="ORF">B0537_09335</name>
</gene>
<evidence type="ECO:0000256" key="3">
    <source>
        <dbReference type="ARBA" id="ARBA00022741"/>
    </source>
</evidence>
<evidence type="ECO:0000256" key="4">
    <source>
        <dbReference type="ARBA" id="ARBA00022763"/>
    </source>
</evidence>
<sequence length="869" mass="96241">MALTPMMQQYLEIKKQAPDAILFFRLGDFYEMFFEDAIVGSRELEITLTGRDGGETERIPMCGVPYHAAENYISKLIDKGYKVAICEQVEDPKASKGIVRREIIRVVTPGTVIEGSLLPEKDNNYLVAVSEISPNHYGMAVSDLSTGLFQVAEMVGPGALDSLLDEIARLSPREFLSPATFPQQEKVADFLRLLPTTVLTVLSDDYFAFASAAQTLKEHFAATDISGCLANTALCTSAGCLLRYLLETQKRQLTHITEITTYSPQGFMILDSIARRNLEITKSLREGDKKGSLLWVLDHTKTAMGGRLLKSWLEQPLIDAAKIEERLDAVEELVNSLMLRQEMGEALKHVYDLERLTARAAYGTANGRDLLALLNSLNKLPGLYGLLRQTQSSMLKRIYGEFDTLEDLQALLTSALADNPPVSLRDGGLIREGFHPEIDQLRTAARDGKAWLAGLEAREKERTGIKSLKVGFNKVFGYYIEVTRANLNSVPDYYQRRQTLANAERFITPELKEYESLILGAEDRLVELEYNLFVEIRNKVAGEVSRIRRTADLVAQVDALLSLAEVAYRQGYSRPEICQDGIIQIKEGRHPVVELTLGAGGFVPNDTYLDNGSERLGLITGPNMGGKSTYQRQVALLVLMAQVGSFVPATAAKIGIVDRIFARVGASDDLTSGQSTFMVEMFETKQILDHATPRSLVIIDELGRGTSNLEGMAIAQAVIEFLHNKLGCRTLFSTHYHELAELEGLLPGLTNYATAVKEQGNEVAFLRKVVRAKASKSYGVHCAKLAGLPGEIIQRASQLVAQLEHHQQATREVVAGKGQVAAGVEEQLTIFNETKDELKEEILALDLANLTPLESLIYLDKLQKRLREQ</sequence>
<dbReference type="HAMAP" id="MF_00096">
    <property type="entry name" value="MutS"/>
    <property type="match status" value="1"/>
</dbReference>
<dbReference type="SMART" id="SM00534">
    <property type="entry name" value="MUTSac"/>
    <property type="match status" value="1"/>
</dbReference>
<feature type="domain" description="DNA mismatch repair proteins mutS family" evidence="11">
    <location>
        <begin position="695"/>
        <end position="711"/>
    </location>
</feature>
<feature type="binding site" evidence="9">
    <location>
        <begin position="621"/>
        <end position="628"/>
    </location>
    <ligand>
        <name>ATP</name>
        <dbReference type="ChEBI" id="CHEBI:30616"/>
    </ligand>
</feature>
<keyword evidence="6 9" id="KW-0238">DNA-binding</keyword>
<evidence type="ECO:0000256" key="7">
    <source>
        <dbReference type="ARBA" id="ARBA00023204"/>
    </source>
</evidence>
<evidence type="ECO:0000313" key="13">
    <source>
        <dbReference type="Proteomes" id="UP000189464"/>
    </source>
</evidence>
<dbReference type="GO" id="GO:0005524">
    <property type="term" value="F:ATP binding"/>
    <property type="evidence" value="ECO:0007669"/>
    <property type="project" value="UniProtKB-UniRule"/>
</dbReference>
<dbReference type="GO" id="GO:0030983">
    <property type="term" value="F:mismatched DNA binding"/>
    <property type="evidence" value="ECO:0007669"/>
    <property type="project" value="InterPro"/>
</dbReference>
<evidence type="ECO:0000313" key="12">
    <source>
        <dbReference type="EMBL" id="AQS59268.1"/>
    </source>
</evidence>
<dbReference type="Proteomes" id="UP000189464">
    <property type="component" value="Chromosome"/>
</dbReference>
<dbReference type="InterPro" id="IPR017261">
    <property type="entry name" value="DNA_mismatch_repair_MutS/MSH"/>
</dbReference>
<keyword evidence="13" id="KW-1185">Reference proteome</keyword>
<dbReference type="InterPro" id="IPR007696">
    <property type="entry name" value="DNA_mismatch_repair_MutS_core"/>
</dbReference>
<dbReference type="PANTHER" id="PTHR11361">
    <property type="entry name" value="DNA MISMATCH REPAIR PROTEIN MUTS FAMILY MEMBER"/>
    <property type="match status" value="1"/>
</dbReference>
<dbReference type="AlphaFoldDB" id="A0A1S6IWX7"/>
<dbReference type="InterPro" id="IPR045076">
    <property type="entry name" value="MutS"/>
</dbReference>
<evidence type="ECO:0000259" key="11">
    <source>
        <dbReference type="PROSITE" id="PS00486"/>
    </source>
</evidence>
<dbReference type="Pfam" id="PF05188">
    <property type="entry name" value="MutS_II"/>
    <property type="match status" value="1"/>
</dbReference>
<dbReference type="CDD" id="cd03284">
    <property type="entry name" value="ABC_MutS1"/>
    <property type="match status" value="1"/>
</dbReference>
<keyword evidence="3 9" id="KW-0547">Nucleotide-binding</keyword>
<proteinExistence type="inferred from homology"/>
<dbReference type="EMBL" id="CP019698">
    <property type="protein sequence ID" value="AQS59268.1"/>
    <property type="molecule type" value="Genomic_DNA"/>
</dbReference>
<dbReference type="GO" id="GO:0006298">
    <property type="term" value="P:mismatch repair"/>
    <property type="evidence" value="ECO:0007669"/>
    <property type="project" value="UniProtKB-UniRule"/>
</dbReference>
<dbReference type="PROSITE" id="PS00486">
    <property type="entry name" value="DNA_MISMATCH_REPAIR_2"/>
    <property type="match status" value="1"/>
</dbReference>
<dbReference type="InterPro" id="IPR007861">
    <property type="entry name" value="DNA_mismatch_repair_MutS_clamp"/>
</dbReference>
<keyword evidence="5 9" id="KW-0067">ATP-binding</keyword>
<dbReference type="OrthoDB" id="9802448at2"/>
<dbReference type="InterPro" id="IPR007860">
    <property type="entry name" value="DNA_mmatch_repair_MutS_con_dom"/>
</dbReference>
<comment type="function">
    <text evidence="8 9">This protein is involved in the repair of mismatches in DNA. It is possible that it carries out the mismatch recognition step. This protein has a weak ATPase activity.</text>
</comment>
<evidence type="ECO:0000256" key="10">
    <source>
        <dbReference type="RuleBase" id="RU003756"/>
    </source>
</evidence>
<dbReference type="PANTHER" id="PTHR11361:SF34">
    <property type="entry name" value="DNA MISMATCH REPAIR PROTEIN MSH1, MITOCHONDRIAL"/>
    <property type="match status" value="1"/>
</dbReference>
<dbReference type="Gene3D" id="3.30.420.110">
    <property type="entry name" value="MutS, connector domain"/>
    <property type="match status" value="1"/>
</dbReference>
<evidence type="ECO:0000256" key="2">
    <source>
        <dbReference type="ARBA" id="ARBA00021982"/>
    </source>
</evidence>
<evidence type="ECO:0000256" key="6">
    <source>
        <dbReference type="ARBA" id="ARBA00023125"/>
    </source>
</evidence>
<dbReference type="FunFam" id="1.10.1420.10:FF:000007">
    <property type="entry name" value="DNA mismatch repair protein MutS"/>
    <property type="match status" value="1"/>
</dbReference>
<dbReference type="InterPro" id="IPR027417">
    <property type="entry name" value="P-loop_NTPase"/>
</dbReference>
<evidence type="ECO:0000256" key="5">
    <source>
        <dbReference type="ARBA" id="ARBA00022840"/>
    </source>
</evidence>
<dbReference type="InterPro" id="IPR000432">
    <property type="entry name" value="DNA_mismatch_repair_MutS_C"/>
</dbReference>
<evidence type="ECO:0000256" key="1">
    <source>
        <dbReference type="ARBA" id="ARBA00006271"/>
    </source>
</evidence>
<dbReference type="Gene3D" id="1.10.1420.10">
    <property type="match status" value="2"/>
</dbReference>
<keyword evidence="4 9" id="KW-0227">DNA damage</keyword>
<dbReference type="GO" id="GO:0003684">
    <property type="term" value="F:damaged DNA binding"/>
    <property type="evidence" value="ECO:0007669"/>
    <property type="project" value="UniProtKB-UniRule"/>
</dbReference>
<dbReference type="Pfam" id="PF05190">
    <property type="entry name" value="MutS_IV"/>
    <property type="match status" value="1"/>
</dbReference>
<dbReference type="SMART" id="SM00533">
    <property type="entry name" value="MUTSd"/>
    <property type="match status" value="1"/>
</dbReference>
<accession>A0A1S6IWX7</accession>
<dbReference type="GO" id="GO:0005829">
    <property type="term" value="C:cytosol"/>
    <property type="evidence" value="ECO:0007669"/>
    <property type="project" value="TreeGrafter"/>
</dbReference>
<dbReference type="Gene3D" id="3.40.50.300">
    <property type="entry name" value="P-loop containing nucleotide triphosphate hydrolases"/>
    <property type="match status" value="1"/>
</dbReference>
<dbReference type="SUPFAM" id="SSF52540">
    <property type="entry name" value="P-loop containing nucleoside triphosphate hydrolases"/>
    <property type="match status" value="1"/>
</dbReference>
<dbReference type="Pfam" id="PF01624">
    <property type="entry name" value="MutS_I"/>
    <property type="match status" value="1"/>
</dbReference>
<dbReference type="FunFam" id="3.40.1170.10:FF:000001">
    <property type="entry name" value="DNA mismatch repair protein MutS"/>
    <property type="match status" value="1"/>
</dbReference>
<dbReference type="Gene3D" id="3.40.1170.10">
    <property type="entry name" value="DNA repair protein MutS, domain I"/>
    <property type="match status" value="1"/>
</dbReference>
<dbReference type="SUPFAM" id="SSF53150">
    <property type="entry name" value="DNA repair protein MutS, domain II"/>
    <property type="match status" value="1"/>
</dbReference>
<dbReference type="InterPro" id="IPR036678">
    <property type="entry name" value="MutS_con_dom_sf"/>
</dbReference>